<dbReference type="Proteomes" id="UP000425960">
    <property type="component" value="Chromosome"/>
</dbReference>
<accession>A0A5K7ZI37</accession>
<dbReference type="EMBL" id="AP021876">
    <property type="protein sequence ID" value="BBO80531.1"/>
    <property type="molecule type" value="Genomic_DNA"/>
</dbReference>
<proteinExistence type="predicted"/>
<organism evidence="1 2">
    <name type="scientific">Desulfosarcina ovata subsp. sediminis</name>
    <dbReference type="NCBI Taxonomy" id="885957"/>
    <lineage>
        <taxon>Bacteria</taxon>
        <taxon>Pseudomonadati</taxon>
        <taxon>Thermodesulfobacteriota</taxon>
        <taxon>Desulfobacteria</taxon>
        <taxon>Desulfobacterales</taxon>
        <taxon>Desulfosarcinaceae</taxon>
        <taxon>Desulfosarcina</taxon>
    </lineage>
</organism>
<gene>
    <name evidence="1" type="ORF">DSCO28_10970</name>
</gene>
<sequence>MGLVRMDPISRPARSRIRISPFPFNGISVKRGMGGTLPGGVRGSRVY</sequence>
<name>A0A5K7ZI37_9BACT</name>
<evidence type="ECO:0000313" key="2">
    <source>
        <dbReference type="Proteomes" id="UP000425960"/>
    </source>
</evidence>
<evidence type="ECO:0000313" key="1">
    <source>
        <dbReference type="EMBL" id="BBO80531.1"/>
    </source>
</evidence>
<reference evidence="1 2" key="1">
    <citation type="submission" date="2019-11" db="EMBL/GenBank/DDBJ databases">
        <title>Comparative genomics of hydrocarbon-degrading Desulfosarcina strains.</title>
        <authorList>
            <person name="Watanabe M."/>
            <person name="Kojima H."/>
            <person name="Fukui M."/>
        </authorList>
    </citation>
    <scope>NUCLEOTIDE SEQUENCE [LARGE SCALE GENOMIC DNA]</scope>
    <source>
        <strain evidence="1 2">28bB2T</strain>
    </source>
</reference>
<protein>
    <submittedName>
        <fullName evidence="1">Uncharacterized protein</fullName>
    </submittedName>
</protein>
<dbReference type="AlphaFoldDB" id="A0A5K7ZI37"/>
<dbReference type="KEGG" id="dov:DSCO28_10970"/>